<feature type="transmembrane region" description="Helical" evidence="5">
    <location>
        <begin position="12"/>
        <end position="33"/>
    </location>
</feature>
<dbReference type="InterPro" id="IPR037185">
    <property type="entry name" value="EmrE-like"/>
</dbReference>
<protein>
    <submittedName>
        <fullName evidence="7">ABC transporter membrane spanning protein</fullName>
    </submittedName>
</protein>
<evidence type="ECO:0000256" key="1">
    <source>
        <dbReference type="ARBA" id="ARBA00004141"/>
    </source>
</evidence>
<evidence type="ECO:0000256" key="4">
    <source>
        <dbReference type="ARBA" id="ARBA00023136"/>
    </source>
</evidence>
<dbReference type="AlphaFoldDB" id="A0A921NT71"/>
<feature type="transmembrane region" description="Helical" evidence="5">
    <location>
        <begin position="74"/>
        <end position="95"/>
    </location>
</feature>
<dbReference type="InterPro" id="IPR050638">
    <property type="entry name" value="AA-Vitamin_Transporters"/>
</dbReference>
<accession>A0A921NT71</accession>
<keyword evidence="4 5" id="KW-0472">Membrane</keyword>
<dbReference type="PANTHER" id="PTHR32322:SF9">
    <property type="entry name" value="AMINO-ACID METABOLITE EFFLUX PUMP-RELATED"/>
    <property type="match status" value="1"/>
</dbReference>
<feature type="transmembrane region" description="Helical" evidence="5">
    <location>
        <begin position="134"/>
        <end position="155"/>
    </location>
</feature>
<feature type="domain" description="EamA" evidence="6">
    <location>
        <begin position="162"/>
        <end position="293"/>
    </location>
</feature>
<reference evidence="7" key="1">
    <citation type="submission" date="2013-03" db="EMBL/GenBank/DDBJ databases">
        <title>Genome Sequence of the Profundibacterium mesophilum strain KAUST100406-0324T from Red Sea, a novel genus in the family Rhodobacteraceae.</title>
        <authorList>
            <person name="Essack M."/>
            <person name="Alam I."/>
            <person name="Lafi F."/>
            <person name="Alawi W."/>
            <person name="Kamanu F."/>
            <person name="Al-Suwailem A."/>
            <person name="Lee O.O."/>
            <person name="Xu Y."/>
            <person name="Bajic V."/>
            <person name="Qian P.-Y."/>
            <person name="Archer J."/>
        </authorList>
    </citation>
    <scope>NUCLEOTIDE SEQUENCE</scope>
    <source>
        <strain evidence="7">KAUST100406-0324</strain>
    </source>
</reference>
<feature type="transmembrane region" description="Helical" evidence="5">
    <location>
        <begin position="278"/>
        <end position="297"/>
    </location>
</feature>
<dbReference type="Pfam" id="PF00892">
    <property type="entry name" value="EamA"/>
    <property type="match status" value="2"/>
</dbReference>
<feature type="transmembrane region" description="Helical" evidence="5">
    <location>
        <begin position="252"/>
        <end position="272"/>
    </location>
</feature>
<comment type="caution">
    <text evidence="7">The sequence shown here is derived from an EMBL/GenBank/DDBJ whole genome shotgun (WGS) entry which is preliminary data.</text>
</comment>
<evidence type="ECO:0000259" key="6">
    <source>
        <dbReference type="Pfam" id="PF00892"/>
    </source>
</evidence>
<name>A0A921NT71_9RHOB</name>
<dbReference type="Proteomes" id="UP000698242">
    <property type="component" value="Unassembled WGS sequence"/>
</dbReference>
<keyword evidence="2 5" id="KW-0812">Transmembrane</keyword>
<gene>
    <name evidence="7" type="ORF">PMES_02758</name>
</gene>
<feature type="transmembrane region" description="Helical" evidence="5">
    <location>
        <begin position="161"/>
        <end position="181"/>
    </location>
</feature>
<dbReference type="OrthoDB" id="9810556at2"/>
<evidence type="ECO:0000256" key="3">
    <source>
        <dbReference type="ARBA" id="ARBA00022989"/>
    </source>
</evidence>
<feature type="transmembrane region" description="Helical" evidence="5">
    <location>
        <begin position="190"/>
        <end position="210"/>
    </location>
</feature>
<comment type="subcellular location">
    <subcellularLocation>
        <location evidence="1">Membrane</location>
        <topology evidence="1">Multi-pass membrane protein</topology>
    </subcellularLocation>
</comment>
<dbReference type="SUPFAM" id="SSF103481">
    <property type="entry name" value="Multidrug resistance efflux transporter EmrE"/>
    <property type="match status" value="2"/>
</dbReference>
<feature type="transmembrane region" description="Helical" evidence="5">
    <location>
        <begin position="39"/>
        <end position="62"/>
    </location>
</feature>
<dbReference type="RefSeq" id="WP_159966268.1">
    <property type="nucleotide sequence ID" value="NZ_APKE01000033.1"/>
</dbReference>
<feature type="transmembrane region" description="Helical" evidence="5">
    <location>
        <begin position="101"/>
        <end position="122"/>
    </location>
</feature>
<keyword evidence="3 5" id="KW-1133">Transmembrane helix</keyword>
<feature type="domain" description="EamA" evidence="6">
    <location>
        <begin position="14"/>
        <end position="147"/>
    </location>
</feature>
<evidence type="ECO:0000256" key="5">
    <source>
        <dbReference type="SAM" id="Phobius"/>
    </source>
</evidence>
<dbReference type="PANTHER" id="PTHR32322">
    <property type="entry name" value="INNER MEMBRANE TRANSPORTER"/>
    <property type="match status" value="1"/>
</dbReference>
<organism evidence="7 8">
    <name type="scientific">Profundibacterium mesophilum KAUST100406-0324</name>
    <dbReference type="NCBI Taxonomy" id="1037889"/>
    <lineage>
        <taxon>Bacteria</taxon>
        <taxon>Pseudomonadati</taxon>
        <taxon>Pseudomonadota</taxon>
        <taxon>Alphaproteobacteria</taxon>
        <taxon>Rhodobacterales</taxon>
        <taxon>Roseobacteraceae</taxon>
        <taxon>Profundibacterium</taxon>
    </lineage>
</organism>
<dbReference type="GO" id="GO:0016020">
    <property type="term" value="C:membrane"/>
    <property type="evidence" value="ECO:0007669"/>
    <property type="project" value="UniProtKB-SubCell"/>
</dbReference>
<proteinExistence type="predicted"/>
<evidence type="ECO:0000256" key="2">
    <source>
        <dbReference type="ARBA" id="ARBA00022692"/>
    </source>
</evidence>
<evidence type="ECO:0000313" key="8">
    <source>
        <dbReference type="Proteomes" id="UP000698242"/>
    </source>
</evidence>
<keyword evidence="8" id="KW-1185">Reference proteome</keyword>
<feature type="transmembrane region" description="Helical" evidence="5">
    <location>
        <begin position="222"/>
        <end position="245"/>
    </location>
</feature>
<dbReference type="InterPro" id="IPR000620">
    <property type="entry name" value="EamA_dom"/>
</dbReference>
<dbReference type="EMBL" id="APKE01000033">
    <property type="protein sequence ID" value="KAF0675048.1"/>
    <property type="molecule type" value="Genomic_DNA"/>
</dbReference>
<evidence type="ECO:0000313" key="7">
    <source>
        <dbReference type="EMBL" id="KAF0675048.1"/>
    </source>
</evidence>
<sequence length="323" mass="33318">MVAGLQAQRRDWFCLLALGLIGGGTFMAVEIALTGLAPLWLAGLRILFGGLVMAAIWALQGFRLFAQSPRRMTLIHLLAISLLSTVIPFSLISWGQQHVTSGFAAVAMASSALMVAPLAHFTVRGEQLTQRKSWGLIAGFAGVLVLIGPGTLSAAGSGLELLGQLACFAAASCYATSSIIVRRLPQVNPVGLVTVMLLTGASIIVPAALITQGSPDMPPASALGAVMALAVISTAGSNMLGILVIRSAGPTFMGLTNYITPVFAIILGAMVLGEQVTLRILAGFVLIALGLAIAHLGRAKLKAALRSLPGRLGRGRAAHGSVR</sequence>